<comment type="caution">
    <text evidence="2">The sequence shown here is derived from an EMBL/GenBank/DDBJ whole genome shotgun (WGS) entry which is preliminary data.</text>
</comment>
<organism evidence="2 3">
    <name type="scientific">Protopolystoma xenopodis</name>
    <dbReference type="NCBI Taxonomy" id="117903"/>
    <lineage>
        <taxon>Eukaryota</taxon>
        <taxon>Metazoa</taxon>
        <taxon>Spiralia</taxon>
        <taxon>Lophotrochozoa</taxon>
        <taxon>Platyhelminthes</taxon>
        <taxon>Monogenea</taxon>
        <taxon>Polyopisthocotylea</taxon>
        <taxon>Polystomatidea</taxon>
        <taxon>Polystomatidae</taxon>
        <taxon>Protopolystoma</taxon>
    </lineage>
</organism>
<evidence type="ECO:0000256" key="1">
    <source>
        <dbReference type="SAM" id="MobiDB-lite"/>
    </source>
</evidence>
<dbReference type="EMBL" id="CAAALY010013970">
    <property type="protein sequence ID" value="VEL12167.1"/>
    <property type="molecule type" value="Genomic_DNA"/>
</dbReference>
<proteinExistence type="predicted"/>
<feature type="compositionally biased region" description="Basic residues" evidence="1">
    <location>
        <begin position="27"/>
        <end position="38"/>
    </location>
</feature>
<reference evidence="2" key="1">
    <citation type="submission" date="2018-11" db="EMBL/GenBank/DDBJ databases">
        <authorList>
            <consortium name="Pathogen Informatics"/>
        </authorList>
    </citation>
    <scope>NUCLEOTIDE SEQUENCE</scope>
</reference>
<dbReference type="AlphaFoldDB" id="A0A448WI04"/>
<sequence length="106" mass="12088">MHGCLACPTERKSRHFSVPHLDIWPIRKQRQSKKHKQSLRQAPPEARVGDVAVGLALSAPSGSSQQDNNFRQTPYFARFCHQKHIKTYHEVTLAFVVKTKAAKRLT</sequence>
<dbReference type="Proteomes" id="UP000784294">
    <property type="component" value="Unassembled WGS sequence"/>
</dbReference>
<evidence type="ECO:0000313" key="3">
    <source>
        <dbReference type="Proteomes" id="UP000784294"/>
    </source>
</evidence>
<accession>A0A448WI04</accession>
<feature type="region of interest" description="Disordered" evidence="1">
    <location>
        <begin position="27"/>
        <end position="47"/>
    </location>
</feature>
<gene>
    <name evidence="2" type="ORF">PXEA_LOCUS5607</name>
</gene>
<protein>
    <submittedName>
        <fullName evidence="2">Uncharacterized protein</fullName>
    </submittedName>
</protein>
<keyword evidence="3" id="KW-1185">Reference proteome</keyword>
<evidence type="ECO:0000313" key="2">
    <source>
        <dbReference type="EMBL" id="VEL12167.1"/>
    </source>
</evidence>
<name>A0A448WI04_9PLAT</name>